<evidence type="ECO:0000313" key="5">
    <source>
        <dbReference type="Proteomes" id="UP000031980"/>
    </source>
</evidence>
<keyword evidence="5" id="KW-1185">Reference proteome</keyword>
<dbReference type="PANTHER" id="PTHR35024">
    <property type="entry name" value="HYPOTHETICAL CYTOSOLIC PROTEIN"/>
    <property type="match status" value="1"/>
</dbReference>
<evidence type="ECO:0000313" key="4">
    <source>
        <dbReference type="Proteomes" id="UP000031937"/>
    </source>
</evidence>
<evidence type="ECO:0000313" key="2">
    <source>
        <dbReference type="EMBL" id="KIO44386.1"/>
    </source>
</evidence>
<gene>
    <name evidence="2" type="ORF">BA92_09290</name>
    <name evidence="3" type="ORF">IE90_08030</name>
</gene>
<dbReference type="AlphaFoldDB" id="A0A0C3RDN3"/>
<proteinExistence type="inferred from homology"/>
<evidence type="ECO:0000313" key="3">
    <source>
        <dbReference type="EMBL" id="KIO45357.1"/>
    </source>
</evidence>
<dbReference type="Proteomes" id="UP000031980">
    <property type="component" value="Unassembled WGS sequence"/>
</dbReference>
<dbReference type="EMBL" id="JPIT01000018">
    <property type="protein sequence ID" value="KIO45357.1"/>
    <property type="molecule type" value="Genomic_DNA"/>
</dbReference>
<dbReference type="OrthoDB" id="5432602at2"/>
<evidence type="ECO:0000256" key="1">
    <source>
        <dbReference type="ARBA" id="ARBA00044755"/>
    </source>
</evidence>
<organism evidence="2 5">
    <name type="scientific">Sanguibacteroides justesenii</name>
    <dbReference type="NCBI Taxonomy" id="1547597"/>
    <lineage>
        <taxon>Bacteria</taxon>
        <taxon>Pseudomonadati</taxon>
        <taxon>Bacteroidota</taxon>
        <taxon>Bacteroidia</taxon>
        <taxon>Bacteroidales</taxon>
        <taxon>Porphyromonadaceae</taxon>
        <taxon>Sanguibacteroides</taxon>
    </lineage>
</organism>
<comment type="caution">
    <text evidence="2">The sequence shown here is derived from an EMBL/GenBank/DDBJ whole genome shotgun (WGS) entry which is preliminary data.</text>
</comment>
<dbReference type="RefSeq" id="WP_041503302.1">
    <property type="nucleotide sequence ID" value="NZ_JPIT01000018.1"/>
</dbReference>
<reference evidence="2 5" key="1">
    <citation type="submission" date="2014-07" db="EMBL/GenBank/DDBJ databases">
        <title>Porphyromonadaceae bacterium OUH 308042 = ATCC BAA-2681 = DSM 28342 draft genome.</title>
        <authorList>
            <person name="Sydenham T.V."/>
            <person name="Hasman H."/>
            <person name="Justensen U.S."/>
        </authorList>
    </citation>
    <scope>NUCLEOTIDE SEQUENCE [LARGE SCALE GENOMIC DNA]</scope>
    <source>
        <strain evidence="2 5">OUH 308042</strain>
    </source>
</reference>
<dbReference type="InterPro" id="IPR007607">
    <property type="entry name" value="BacA/B"/>
</dbReference>
<reference evidence="3 4" key="2">
    <citation type="submission" date="2014-07" db="EMBL/GenBank/DDBJ databases">
        <title>Porphyromonadaceae bacterium OUH 334697 = ATCC BAA-2682 = DSM 28341 draft genome.</title>
        <authorList>
            <person name="Sydenham T.V."/>
            <person name="Hasman H."/>
            <person name="Justesen U.S."/>
        </authorList>
    </citation>
    <scope>NUCLEOTIDE SEQUENCE [LARGE SCALE GENOMIC DNA]</scope>
    <source>
        <strain evidence="3 4">OUH 334697</strain>
    </source>
</reference>
<dbReference type="EMBL" id="JPIU01000039">
    <property type="protein sequence ID" value="KIO44386.1"/>
    <property type="molecule type" value="Genomic_DNA"/>
</dbReference>
<comment type="similarity">
    <text evidence="1">Belongs to the bactofilin family.</text>
</comment>
<protein>
    <submittedName>
        <fullName evidence="2">Uncharacterized protein</fullName>
    </submittedName>
</protein>
<name>A0A0C3RDN3_9PORP</name>
<dbReference type="Pfam" id="PF04519">
    <property type="entry name" value="Bactofilin"/>
    <property type="match status" value="1"/>
</dbReference>
<accession>A0A0C3RDN3</accession>
<dbReference type="PANTHER" id="PTHR35024:SF4">
    <property type="entry name" value="POLYMER-FORMING CYTOSKELETAL PROTEIN"/>
    <property type="match status" value="1"/>
</dbReference>
<dbReference type="Proteomes" id="UP000031937">
    <property type="component" value="Unassembled WGS sequence"/>
</dbReference>
<sequence>MGKEVQQQVALNLLSEGTSIEGDLHAKNDIRVDGTIKGKINTTGRLVIGPTAKVEGEINSPSVDILGNVQGNILSLGTVSLRAKSTFVGTIKAAYIMIESGAVFNGECRIEREVHQK</sequence>